<dbReference type="InterPro" id="IPR036390">
    <property type="entry name" value="WH_DNA-bd_sf"/>
</dbReference>
<organism evidence="5 6">
    <name type="scientific">Corynebacterium lactis RW2-5</name>
    <dbReference type="NCBI Taxonomy" id="1408189"/>
    <lineage>
        <taxon>Bacteria</taxon>
        <taxon>Bacillati</taxon>
        <taxon>Actinomycetota</taxon>
        <taxon>Actinomycetes</taxon>
        <taxon>Mycobacteriales</taxon>
        <taxon>Corynebacteriaceae</taxon>
        <taxon>Corynebacterium</taxon>
    </lineage>
</organism>
<dbReference type="Proteomes" id="UP000058446">
    <property type="component" value="Chromosome"/>
</dbReference>
<dbReference type="SUPFAM" id="SSF48008">
    <property type="entry name" value="GntR ligand-binding domain-like"/>
    <property type="match status" value="1"/>
</dbReference>
<dbReference type="InterPro" id="IPR008920">
    <property type="entry name" value="TF_FadR/GntR_C"/>
</dbReference>
<dbReference type="PATRIC" id="fig|1408189.4.peg.793"/>
<dbReference type="CDD" id="cd07377">
    <property type="entry name" value="WHTH_GntR"/>
    <property type="match status" value="1"/>
</dbReference>
<dbReference type="Pfam" id="PF07729">
    <property type="entry name" value="FCD"/>
    <property type="match status" value="1"/>
</dbReference>
<keyword evidence="3" id="KW-0804">Transcription</keyword>
<dbReference type="PRINTS" id="PR00035">
    <property type="entry name" value="HTHGNTR"/>
</dbReference>
<sequence>MDGKHFSGEQLRETQLATRLGVSRNTIRQAYRTLEMEGLLTHKPHHGVFVASFNLQRIEELYAFRRSAECGAILSLDGPRARHLGSHLTEILQDGSRTLAERNNAFHLSIAAASQSPELFNTAESIQAQLRLCFLSCPEAEGLHMRFAEHHWPIAQALSSSQIARATKLLQAYHADSFDAVTKALGLRDA</sequence>
<evidence type="ECO:0000256" key="1">
    <source>
        <dbReference type="ARBA" id="ARBA00023015"/>
    </source>
</evidence>
<evidence type="ECO:0000313" key="6">
    <source>
        <dbReference type="Proteomes" id="UP000058446"/>
    </source>
</evidence>
<evidence type="ECO:0000313" key="5">
    <source>
        <dbReference type="EMBL" id="ALA68472.1"/>
    </source>
</evidence>
<dbReference type="SMART" id="SM00345">
    <property type="entry name" value="HTH_GNTR"/>
    <property type="match status" value="1"/>
</dbReference>
<keyword evidence="2" id="KW-0238">DNA-binding</keyword>
<dbReference type="SUPFAM" id="SSF46785">
    <property type="entry name" value="Winged helix' DNA-binding domain"/>
    <property type="match status" value="1"/>
</dbReference>
<reference evidence="5 6" key="1">
    <citation type="submission" date="2013-10" db="EMBL/GenBank/DDBJ databases">
        <title>Complete genome sequence of Corynebacterium lactis DSM 45799(T), isolated from raw cow milk.</title>
        <authorList>
            <person name="Ruckert C."/>
            <person name="Albersmeier A."/>
            <person name="Lipski A."/>
            <person name="Kalinowski J."/>
        </authorList>
    </citation>
    <scope>NUCLEOTIDE SEQUENCE [LARGE SCALE GENOMIC DNA]</scope>
    <source>
        <strain evidence="5 6">RW2-5</strain>
    </source>
</reference>
<keyword evidence="1" id="KW-0805">Transcription regulation</keyword>
<dbReference type="Gene3D" id="1.20.120.530">
    <property type="entry name" value="GntR ligand-binding domain-like"/>
    <property type="match status" value="1"/>
</dbReference>
<accession>A0A0K2H363</accession>
<dbReference type="InterPro" id="IPR036388">
    <property type="entry name" value="WH-like_DNA-bd_sf"/>
</dbReference>
<gene>
    <name evidence="5" type="ORF">CLAC_03970</name>
</gene>
<evidence type="ECO:0000256" key="2">
    <source>
        <dbReference type="ARBA" id="ARBA00023125"/>
    </source>
</evidence>
<dbReference type="InterPro" id="IPR000524">
    <property type="entry name" value="Tscrpt_reg_HTH_GntR"/>
</dbReference>
<dbReference type="AlphaFoldDB" id="A0A0K2H363"/>
<feature type="domain" description="HTH gntR-type" evidence="4">
    <location>
        <begin position="1"/>
        <end position="53"/>
    </location>
</feature>
<name>A0A0K2H363_9CORY</name>
<proteinExistence type="predicted"/>
<keyword evidence="6" id="KW-1185">Reference proteome</keyword>
<dbReference type="GO" id="GO:0003677">
    <property type="term" value="F:DNA binding"/>
    <property type="evidence" value="ECO:0007669"/>
    <property type="project" value="UniProtKB-KW"/>
</dbReference>
<dbReference type="Gene3D" id="1.10.10.10">
    <property type="entry name" value="Winged helix-like DNA-binding domain superfamily/Winged helix DNA-binding domain"/>
    <property type="match status" value="1"/>
</dbReference>
<evidence type="ECO:0000256" key="3">
    <source>
        <dbReference type="ARBA" id="ARBA00023163"/>
    </source>
</evidence>
<dbReference type="KEGG" id="clw:CLAC_03970"/>
<dbReference type="PANTHER" id="PTHR43537:SF5">
    <property type="entry name" value="UXU OPERON TRANSCRIPTIONAL REGULATOR"/>
    <property type="match status" value="1"/>
</dbReference>
<dbReference type="PANTHER" id="PTHR43537">
    <property type="entry name" value="TRANSCRIPTIONAL REGULATOR, GNTR FAMILY"/>
    <property type="match status" value="1"/>
</dbReference>
<protein>
    <recommendedName>
        <fullName evidence="4">HTH gntR-type domain-containing protein</fullName>
    </recommendedName>
</protein>
<dbReference type="Pfam" id="PF00392">
    <property type="entry name" value="GntR"/>
    <property type="match status" value="1"/>
</dbReference>
<dbReference type="InterPro" id="IPR011711">
    <property type="entry name" value="GntR_C"/>
</dbReference>
<dbReference type="PROSITE" id="PS50949">
    <property type="entry name" value="HTH_GNTR"/>
    <property type="match status" value="1"/>
</dbReference>
<dbReference type="GO" id="GO:0003700">
    <property type="term" value="F:DNA-binding transcription factor activity"/>
    <property type="evidence" value="ECO:0007669"/>
    <property type="project" value="InterPro"/>
</dbReference>
<dbReference type="STRING" id="1408189.CLAC_03970"/>
<dbReference type="EMBL" id="CP006841">
    <property type="protein sequence ID" value="ALA68472.1"/>
    <property type="molecule type" value="Genomic_DNA"/>
</dbReference>
<evidence type="ECO:0000259" key="4">
    <source>
        <dbReference type="PROSITE" id="PS50949"/>
    </source>
</evidence>